<accession>A0A9Q7XSI7</accession>
<proteinExistence type="predicted"/>
<protein>
    <submittedName>
        <fullName evidence="1">Uncharacterized protein</fullName>
    </submittedName>
</protein>
<name>A0A9Q7XSI7_9BURK</name>
<dbReference type="Proteomes" id="UP000254259">
    <property type="component" value="Chromosome CBM2636"/>
</dbReference>
<evidence type="ECO:0000313" key="1">
    <source>
        <dbReference type="EMBL" id="SPD65329.1"/>
    </source>
</evidence>
<sequence>MESFLVFPARRRHWANAVLAVDNAGQQSELNIAQHEWAFKYKNQHLEFASAAGIRKSGTHRRVVRNPCRRNTARV</sequence>
<dbReference type="AlphaFoldDB" id="A0A9Q7XSI7"/>
<evidence type="ECO:0000313" key="2">
    <source>
        <dbReference type="Proteomes" id="UP000254259"/>
    </source>
</evidence>
<organism evidence="1 2">
    <name type="scientific">Cupriavidus taiwanensis</name>
    <dbReference type="NCBI Taxonomy" id="164546"/>
    <lineage>
        <taxon>Bacteria</taxon>
        <taxon>Pseudomonadati</taxon>
        <taxon>Pseudomonadota</taxon>
        <taxon>Betaproteobacteria</taxon>
        <taxon>Burkholderiales</taxon>
        <taxon>Burkholderiaceae</taxon>
        <taxon>Cupriavidus</taxon>
    </lineage>
</organism>
<reference evidence="1 2" key="1">
    <citation type="submission" date="2018-01" db="EMBL/GenBank/DDBJ databases">
        <authorList>
            <person name="Clerissi C."/>
        </authorList>
    </citation>
    <scope>NUCLEOTIDE SEQUENCE [LARGE SCALE GENOMIC DNA]</scope>
    <source>
        <strain evidence="1">Cupriavidus taiwanensis SWF 66322</strain>
    </source>
</reference>
<gene>
    <name evidence="1" type="ORF">CBM2636_12352</name>
</gene>
<dbReference type="EMBL" id="LT984813">
    <property type="protein sequence ID" value="SPD65329.1"/>
    <property type="molecule type" value="Genomic_DNA"/>
</dbReference>